<feature type="domain" description="Aminotransferase class V" evidence="11">
    <location>
        <begin position="6"/>
        <end position="366"/>
    </location>
</feature>
<evidence type="ECO:0000256" key="3">
    <source>
        <dbReference type="ARBA" id="ARBA00006490"/>
    </source>
</evidence>
<dbReference type="AlphaFoldDB" id="A0A371RFL0"/>
<keyword evidence="6" id="KW-0479">Metal-binding</keyword>
<comment type="similarity">
    <text evidence="3">Belongs to the class-V pyridoxal-phosphate-dependent aminotransferase family. NifS/IscS subfamily.</text>
</comment>
<name>A0A371RFL0_9PROT</name>
<keyword evidence="8" id="KW-0408">Iron</keyword>
<protein>
    <recommendedName>
        <fullName evidence="4">Cysteine desulfurase</fullName>
    </recommendedName>
</protein>
<dbReference type="Gene3D" id="3.90.1150.10">
    <property type="entry name" value="Aspartate Aminotransferase, domain 1"/>
    <property type="match status" value="1"/>
</dbReference>
<dbReference type="FunCoup" id="A0A371RFL0">
    <property type="interactions" value="526"/>
</dbReference>
<comment type="catalytic activity">
    <reaction evidence="10">
        <text>(sulfur carrier)-H + L-cysteine = (sulfur carrier)-SH + L-alanine</text>
        <dbReference type="Rhea" id="RHEA:43892"/>
        <dbReference type="Rhea" id="RHEA-COMP:14737"/>
        <dbReference type="Rhea" id="RHEA-COMP:14739"/>
        <dbReference type="ChEBI" id="CHEBI:29917"/>
        <dbReference type="ChEBI" id="CHEBI:35235"/>
        <dbReference type="ChEBI" id="CHEBI:57972"/>
        <dbReference type="ChEBI" id="CHEBI:64428"/>
        <dbReference type="EC" id="2.8.1.7"/>
    </reaction>
</comment>
<evidence type="ECO:0000313" key="13">
    <source>
        <dbReference type="Proteomes" id="UP000264589"/>
    </source>
</evidence>
<dbReference type="SUPFAM" id="SSF53383">
    <property type="entry name" value="PLP-dependent transferases"/>
    <property type="match status" value="1"/>
</dbReference>
<dbReference type="GO" id="GO:0046872">
    <property type="term" value="F:metal ion binding"/>
    <property type="evidence" value="ECO:0007669"/>
    <property type="project" value="UniProtKB-KW"/>
</dbReference>
<gene>
    <name evidence="12" type="ORF">DX908_02300</name>
</gene>
<proteinExistence type="inferred from homology"/>
<evidence type="ECO:0000313" key="12">
    <source>
        <dbReference type="EMBL" id="RFB04215.1"/>
    </source>
</evidence>
<evidence type="ECO:0000256" key="1">
    <source>
        <dbReference type="ARBA" id="ARBA00001933"/>
    </source>
</evidence>
<keyword evidence="13" id="KW-1185">Reference proteome</keyword>
<evidence type="ECO:0000256" key="4">
    <source>
        <dbReference type="ARBA" id="ARBA00013558"/>
    </source>
</evidence>
<sequence length="383" mass="40252">MPDRLYLDHNATSPLRPGVRDAMIAVMKGAHNPSSTHSEGRAGKKILEDARGVIAETVRAPKEGVIFTGGGTEAINMALHGAVHGPMKVRRLMVSAIEHDAVKAAAEGLPETAGVTVETVPVTRDGVIDLEWLADRLAGYDQETEGAFLLAVMLANNETGVIQPVGKLGPLAWPKGGHVFVDAVQGFGKLPLDFGQMGADMMSLGAHKVGGPTGVGALVIKPGLALAPYLRGGGQELSRRAGTENLIAIAGFSQAAKLARPEGYAELAMIRDRIEAGLPEGVIIWGQNSPRLPNTSCFSAPGFRSETQVMVMDLGGIAISAGSACSSGKVRQSGVLDAMGASEEEANSAIRVSLGWTSTMADADMFLRLWKNEFQRIVERNVA</sequence>
<dbReference type="PANTHER" id="PTHR11601">
    <property type="entry name" value="CYSTEINE DESULFURYLASE FAMILY MEMBER"/>
    <property type="match status" value="1"/>
</dbReference>
<dbReference type="InterPro" id="IPR000192">
    <property type="entry name" value="Aminotrans_V_dom"/>
</dbReference>
<dbReference type="Pfam" id="PF00266">
    <property type="entry name" value="Aminotran_5"/>
    <property type="match status" value="1"/>
</dbReference>
<dbReference type="InParanoid" id="A0A371RFL0"/>
<evidence type="ECO:0000256" key="2">
    <source>
        <dbReference type="ARBA" id="ARBA00003120"/>
    </source>
</evidence>
<dbReference type="PIRSF" id="PIRSF005572">
    <property type="entry name" value="NifS"/>
    <property type="match status" value="1"/>
</dbReference>
<keyword evidence="5" id="KW-0808">Transferase</keyword>
<dbReference type="OrthoDB" id="9808002at2"/>
<comment type="function">
    <text evidence="2">Catalyzes the removal of elemental sulfur atoms from cysteine to produce alanine. Seems to participate in the biosynthesis of the nitrogenase metalloclusters by providing the inorganic sulfur required for the Fe-S core formation.</text>
</comment>
<evidence type="ECO:0000256" key="10">
    <source>
        <dbReference type="ARBA" id="ARBA00050776"/>
    </source>
</evidence>
<dbReference type="EMBL" id="QUQO01000001">
    <property type="protein sequence ID" value="RFB04215.1"/>
    <property type="molecule type" value="Genomic_DNA"/>
</dbReference>
<comment type="caution">
    <text evidence="12">The sequence shown here is derived from an EMBL/GenBank/DDBJ whole genome shotgun (WGS) entry which is preliminary data.</text>
</comment>
<keyword evidence="9" id="KW-0411">Iron-sulfur</keyword>
<accession>A0A371RFL0</accession>
<evidence type="ECO:0000256" key="6">
    <source>
        <dbReference type="ARBA" id="ARBA00022723"/>
    </source>
</evidence>
<evidence type="ECO:0000256" key="5">
    <source>
        <dbReference type="ARBA" id="ARBA00022679"/>
    </source>
</evidence>
<dbReference type="Gene3D" id="3.40.640.10">
    <property type="entry name" value="Type I PLP-dependent aspartate aminotransferase-like (Major domain)"/>
    <property type="match status" value="1"/>
</dbReference>
<evidence type="ECO:0000259" key="11">
    <source>
        <dbReference type="Pfam" id="PF00266"/>
    </source>
</evidence>
<dbReference type="PANTHER" id="PTHR11601:SF34">
    <property type="entry name" value="CYSTEINE DESULFURASE"/>
    <property type="match status" value="1"/>
</dbReference>
<dbReference type="GO" id="GO:0031071">
    <property type="term" value="F:cysteine desulfurase activity"/>
    <property type="evidence" value="ECO:0007669"/>
    <property type="project" value="UniProtKB-EC"/>
</dbReference>
<dbReference type="RefSeq" id="WP_116390843.1">
    <property type="nucleotide sequence ID" value="NZ_QUQO01000001.1"/>
</dbReference>
<evidence type="ECO:0000256" key="8">
    <source>
        <dbReference type="ARBA" id="ARBA00023004"/>
    </source>
</evidence>
<reference evidence="12 13" key="1">
    <citation type="submission" date="2018-08" db="EMBL/GenBank/DDBJ databases">
        <title>Parvularcula sp. SM1705, isolated from surface water of the South Sea China.</title>
        <authorList>
            <person name="Sun L."/>
        </authorList>
    </citation>
    <scope>NUCLEOTIDE SEQUENCE [LARGE SCALE GENOMIC DNA]</scope>
    <source>
        <strain evidence="12 13">SM1705</strain>
    </source>
</reference>
<dbReference type="GO" id="GO:0051536">
    <property type="term" value="F:iron-sulfur cluster binding"/>
    <property type="evidence" value="ECO:0007669"/>
    <property type="project" value="UniProtKB-KW"/>
</dbReference>
<dbReference type="InterPro" id="IPR015422">
    <property type="entry name" value="PyrdxlP-dep_Trfase_small"/>
</dbReference>
<dbReference type="Gene3D" id="1.10.260.50">
    <property type="match status" value="1"/>
</dbReference>
<comment type="cofactor">
    <cofactor evidence="1">
        <name>pyridoxal 5'-phosphate</name>
        <dbReference type="ChEBI" id="CHEBI:597326"/>
    </cofactor>
</comment>
<evidence type="ECO:0000256" key="9">
    <source>
        <dbReference type="ARBA" id="ARBA00023014"/>
    </source>
</evidence>
<dbReference type="InterPro" id="IPR015424">
    <property type="entry name" value="PyrdxlP-dep_Trfase"/>
</dbReference>
<keyword evidence="7" id="KW-0663">Pyridoxal phosphate</keyword>
<dbReference type="Proteomes" id="UP000264589">
    <property type="component" value="Unassembled WGS sequence"/>
</dbReference>
<dbReference type="InterPro" id="IPR016454">
    <property type="entry name" value="Cysteine_dSase"/>
</dbReference>
<evidence type="ECO:0000256" key="7">
    <source>
        <dbReference type="ARBA" id="ARBA00022898"/>
    </source>
</evidence>
<organism evidence="12 13">
    <name type="scientific">Parvularcula marina</name>
    <dbReference type="NCBI Taxonomy" id="2292771"/>
    <lineage>
        <taxon>Bacteria</taxon>
        <taxon>Pseudomonadati</taxon>
        <taxon>Pseudomonadota</taxon>
        <taxon>Alphaproteobacteria</taxon>
        <taxon>Parvularculales</taxon>
        <taxon>Parvularculaceae</taxon>
        <taxon>Parvularcula</taxon>
    </lineage>
</organism>
<dbReference type="InterPro" id="IPR015421">
    <property type="entry name" value="PyrdxlP-dep_Trfase_major"/>
</dbReference>